<proteinExistence type="predicted"/>
<dbReference type="EMBL" id="PGOL01000060">
    <property type="protein sequence ID" value="PKI78176.1"/>
    <property type="molecule type" value="Genomic_DNA"/>
</dbReference>
<organism evidence="1 2">
    <name type="scientific">Punica granatum</name>
    <name type="common">Pomegranate</name>
    <dbReference type="NCBI Taxonomy" id="22663"/>
    <lineage>
        <taxon>Eukaryota</taxon>
        <taxon>Viridiplantae</taxon>
        <taxon>Streptophyta</taxon>
        <taxon>Embryophyta</taxon>
        <taxon>Tracheophyta</taxon>
        <taxon>Spermatophyta</taxon>
        <taxon>Magnoliopsida</taxon>
        <taxon>eudicotyledons</taxon>
        <taxon>Gunneridae</taxon>
        <taxon>Pentapetalae</taxon>
        <taxon>rosids</taxon>
        <taxon>malvids</taxon>
        <taxon>Myrtales</taxon>
        <taxon>Lythraceae</taxon>
        <taxon>Punica</taxon>
    </lineage>
</organism>
<dbReference type="AlphaFoldDB" id="A0A2I0LD85"/>
<evidence type="ECO:0000313" key="1">
    <source>
        <dbReference type="EMBL" id="PKI78176.1"/>
    </source>
</evidence>
<comment type="caution">
    <text evidence="1">The sequence shown here is derived from an EMBL/GenBank/DDBJ whole genome shotgun (WGS) entry which is preliminary data.</text>
</comment>
<reference evidence="1 2" key="1">
    <citation type="submission" date="2017-11" db="EMBL/GenBank/DDBJ databases">
        <title>De-novo sequencing of pomegranate (Punica granatum L.) genome.</title>
        <authorList>
            <person name="Akparov Z."/>
            <person name="Amiraslanov A."/>
            <person name="Hajiyeva S."/>
            <person name="Abbasov M."/>
            <person name="Kaur K."/>
            <person name="Hamwieh A."/>
            <person name="Solovyev V."/>
            <person name="Salamov A."/>
            <person name="Braich B."/>
            <person name="Kosarev P."/>
            <person name="Mahmoud A."/>
            <person name="Hajiyev E."/>
            <person name="Babayeva S."/>
            <person name="Izzatullayeva V."/>
            <person name="Mammadov A."/>
            <person name="Mammadov A."/>
            <person name="Sharifova S."/>
            <person name="Ojaghi J."/>
            <person name="Eynullazada K."/>
            <person name="Bayramov B."/>
            <person name="Abdulazimova A."/>
            <person name="Shahmuradov I."/>
        </authorList>
    </citation>
    <scope>NUCLEOTIDE SEQUENCE [LARGE SCALE GENOMIC DNA]</scope>
    <source>
        <strain evidence="2">cv. AG2017</strain>
        <tissue evidence="1">Leaf</tissue>
    </source>
</reference>
<accession>A0A2I0LD85</accession>
<gene>
    <name evidence="1" type="ORF">CRG98_001504</name>
</gene>
<sequence>MKKAISSGTIKVESQGIGEYRGDGAKYEGQGGVLKMSNGSSCGDKRGCYGTGCKFCKVEKSVKKVEFVVEDWETPENQSVVVEDVQMGRSERMQHSLYNGSRARDRQIKHFRSRDCFGLAELVVLGNDEVGDTTCRRVSFEVCTKGKLSKLGTLNESKGGLDWSGMCKVRWSSIGAITG</sequence>
<dbReference type="Proteomes" id="UP000233551">
    <property type="component" value="Unassembled WGS sequence"/>
</dbReference>
<protein>
    <submittedName>
        <fullName evidence="1">Uncharacterized protein</fullName>
    </submittedName>
</protein>
<name>A0A2I0LD85_PUNGR</name>
<keyword evidence="2" id="KW-1185">Reference proteome</keyword>
<evidence type="ECO:0000313" key="2">
    <source>
        <dbReference type="Proteomes" id="UP000233551"/>
    </source>
</evidence>